<dbReference type="Pfam" id="PF22200">
    <property type="entry name" value="ExsA_N"/>
    <property type="match status" value="1"/>
</dbReference>
<dbReference type="GeneID" id="61297169"/>
<proteinExistence type="predicted"/>
<evidence type="ECO:0000313" key="8">
    <source>
        <dbReference type="Proteomes" id="UP000183794"/>
    </source>
</evidence>
<feature type="domain" description="HTH araC/xylS-type" evidence="4">
    <location>
        <begin position="189"/>
        <end position="286"/>
    </location>
</feature>
<dbReference type="EMBL" id="FPLJ01000075">
    <property type="protein sequence ID" value="SGY97120.1"/>
    <property type="molecule type" value="Genomic_DNA"/>
</dbReference>
<dbReference type="Proteomes" id="UP000182660">
    <property type="component" value="Unassembled WGS sequence"/>
</dbReference>
<keyword evidence="1" id="KW-0805">Transcription regulation</keyword>
<keyword evidence="7" id="KW-1185">Reference proteome</keyword>
<reference evidence="6 8" key="2">
    <citation type="submission" date="2016-11" db="EMBL/GenBank/DDBJ databases">
        <authorList>
            <person name="Jaros S."/>
            <person name="Januszkiewicz K."/>
            <person name="Wedrychowicz H."/>
        </authorList>
    </citation>
    <scope>NUCLEOTIDE SEQUENCE [LARGE SCALE GENOMIC DNA]</scope>
    <source>
        <strain evidence="6">NVI 5450</strain>
    </source>
</reference>
<dbReference type="PANTHER" id="PTHR43280">
    <property type="entry name" value="ARAC-FAMILY TRANSCRIPTIONAL REGULATOR"/>
    <property type="match status" value="1"/>
</dbReference>
<dbReference type="PROSITE" id="PS01124">
    <property type="entry name" value="HTH_ARAC_FAMILY_2"/>
    <property type="match status" value="1"/>
</dbReference>
<keyword evidence="3" id="KW-0804">Transcription</keyword>
<evidence type="ECO:0000313" key="6">
    <source>
        <dbReference type="EMBL" id="SGZ10095.1"/>
    </source>
</evidence>
<evidence type="ECO:0000313" key="7">
    <source>
        <dbReference type="Proteomes" id="UP000182660"/>
    </source>
</evidence>
<dbReference type="GO" id="GO:0043565">
    <property type="term" value="F:sequence-specific DNA binding"/>
    <property type="evidence" value="ECO:0007669"/>
    <property type="project" value="InterPro"/>
</dbReference>
<protein>
    <submittedName>
        <fullName evidence="6">Transcriptional regulator, AraC family</fullName>
    </submittedName>
</protein>
<dbReference type="AlphaFoldDB" id="A0A1L0BW60"/>
<dbReference type="Pfam" id="PF12833">
    <property type="entry name" value="HTH_18"/>
    <property type="match status" value="1"/>
</dbReference>
<organism evidence="6 8">
    <name type="scientific">Moritella viscosa</name>
    <dbReference type="NCBI Taxonomy" id="80854"/>
    <lineage>
        <taxon>Bacteria</taxon>
        <taxon>Pseudomonadati</taxon>
        <taxon>Pseudomonadota</taxon>
        <taxon>Gammaproteobacteria</taxon>
        <taxon>Alteromonadales</taxon>
        <taxon>Moritellaceae</taxon>
        <taxon>Moritella</taxon>
    </lineage>
</organism>
<dbReference type="InterPro" id="IPR054015">
    <property type="entry name" value="ExsA-like_N"/>
</dbReference>
<dbReference type="InterPro" id="IPR018060">
    <property type="entry name" value="HTH_AraC"/>
</dbReference>
<dbReference type="Proteomes" id="UP000183794">
    <property type="component" value="Unassembled WGS sequence"/>
</dbReference>
<evidence type="ECO:0000256" key="2">
    <source>
        <dbReference type="ARBA" id="ARBA00023125"/>
    </source>
</evidence>
<sequence length="288" mass="32710">MKYLTLPKALYAYPGVKKILYDNQSCILFKKLTHSLLSQEKIATSHCFMYVLGGEVQVQTNQGNLITTQSGEMLFMPRDTYLISDFVTENNSAELYLIFIGHEIVDRFLSSEGGNNKKVSSTTPTICKLHASTSINYYFNALRDVYSGVENSVEILNLKLLEFLHLINIDNRNDIVKTLYVSEQQKKKRNIASLMLENYNKNLTVSDFANLSGRSLSTFNRDFKRKYGESPKQWLITKKMTKANSLLANGSNVTSCALEVGYSNVSHFIRAYKAIYGKTPKEIKNNNL</sequence>
<dbReference type="InterPro" id="IPR020449">
    <property type="entry name" value="Tscrpt_reg_AraC-type_HTH"/>
</dbReference>
<keyword evidence="2" id="KW-0238">DNA-binding</keyword>
<dbReference type="PANTHER" id="PTHR43280:SF2">
    <property type="entry name" value="HTH-TYPE TRANSCRIPTIONAL REGULATOR EXSA"/>
    <property type="match status" value="1"/>
</dbReference>
<dbReference type="PRINTS" id="PR00032">
    <property type="entry name" value="HTHARAC"/>
</dbReference>
<reference evidence="5 7" key="1">
    <citation type="submission" date="2016-11" db="EMBL/GenBank/DDBJ databases">
        <authorList>
            <person name="Klemetsen T."/>
        </authorList>
    </citation>
    <scope>NUCLEOTIDE SEQUENCE [LARGE SCALE GENOMIC DNA]</scope>
    <source>
        <strain evidence="5">MT 2528</strain>
    </source>
</reference>
<gene>
    <name evidence="5" type="ORF">MT2528_3341</name>
    <name evidence="6" type="ORF">NVI5450_3535</name>
</gene>
<dbReference type="Gene3D" id="1.10.10.60">
    <property type="entry name" value="Homeodomain-like"/>
    <property type="match status" value="1"/>
</dbReference>
<dbReference type="GO" id="GO:0003700">
    <property type="term" value="F:DNA-binding transcription factor activity"/>
    <property type="evidence" value="ECO:0007669"/>
    <property type="project" value="InterPro"/>
</dbReference>
<evidence type="ECO:0000256" key="1">
    <source>
        <dbReference type="ARBA" id="ARBA00023015"/>
    </source>
</evidence>
<accession>A0A1L0BW60</accession>
<dbReference type="EMBL" id="FPLD01000100">
    <property type="protein sequence ID" value="SGZ10095.1"/>
    <property type="molecule type" value="Genomic_DNA"/>
</dbReference>
<evidence type="ECO:0000313" key="5">
    <source>
        <dbReference type="EMBL" id="SGY97120.1"/>
    </source>
</evidence>
<dbReference type="SMART" id="SM00342">
    <property type="entry name" value="HTH_ARAC"/>
    <property type="match status" value="1"/>
</dbReference>
<dbReference type="RefSeq" id="WP_075473023.1">
    <property type="nucleotide sequence ID" value="NZ_CAWQZC010000026.1"/>
</dbReference>
<evidence type="ECO:0000256" key="3">
    <source>
        <dbReference type="ARBA" id="ARBA00023163"/>
    </source>
</evidence>
<name>A0A1L0BW60_9GAMM</name>
<dbReference type="InterPro" id="IPR009057">
    <property type="entry name" value="Homeodomain-like_sf"/>
</dbReference>
<evidence type="ECO:0000259" key="4">
    <source>
        <dbReference type="PROSITE" id="PS01124"/>
    </source>
</evidence>
<dbReference type="SUPFAM" id="SSF46689">
    <property type="entry name" value="Homeodomain-like"/>
    <property type="match status" value="2"/>
</dbReference>